<reference evidence="1 2" key="1">
    <citation type="submission" date="2018-06" db="EMBL/GenBank/DDBJ databases">
        <title>Streptacidiphilus pinicola sp. nov., isolated from pine grove soil.</title>
        <authorList>
            <person name="Roh S.G."/>
            <person name="Park S."/>
            <person name="Kim M.-K."/>
            <person name="Yun B.-R."/>
            <person name="Park J."/>
            <person name="Kim M.J."/>
            <person name="Kim Y.S."/>
            <person name="Kim S.B."/>
        </authorList>
    </citation>
    <scope>NUCLEOTIDE SEQUENCE [LARGE SCALE GENOMIC DNA]</scope>
    <source>
        <strain evidence="1 2">MMS16-CNU450</strain>
    </source>
</reference>
<evidence type="ECO:0008006" key="3">
    <source>
        <dbReference type="Google" id="ProtNLM"/>
    </source>
</evidence>
<gene>
    <name evidence="1" type="ORF">DN069_24265</name>
</gene>
<comment type="caution">
    <text evidence="1">The sequence shown here is derived from an EMBL/GenBank/DDBJ whole genome shotgun (WGS) entry which is preliminary data.</text>
</comment>
<dbReference type="InterPro" id="IPR035093">
    <property type="entry name" value="RelE/ParE_toxin_dom_sf"/>
</dbReference>
<protein>
    <recommendedName>
        <fullName evidence="3">Type II toxin-antitoxin system RelE/ParE family toxin</fullName>
    </recommendedName>
</protein>
<sequence>MSRRLRRRPAQIRFTEGARKQVDALTDAEEVRRLDRALNELAIDPEMGVPTRFPLIRDYRNDAEGVRVIYSVSVLRSAILVAYVEA</sequence>
<dbReference type="AlphaFoldDB" id="A0A2X0IDM2"/>
<dbReference type="OrthoDB" id="3854575at2"/>
<dbReference type="Gene3D" id="3.30.2310.20">
    <property type="entry name" value="RelE-like"/>
    <property type="match status" value="1"/>
</dbReference>
<dbReference type="EMBL" id="QKYN01000096">
    <property type="protein sequence ID" value="RAG83084.1"/>
    <property type="molecule type" value="Genomic_DNA"/>
</dbReference>
<organism evidence="1 2">
    <name type="scientific">Streptacidiphilus pinicola</name>
    <dbReference type="NCBI Taxonomy" id="2219663"/>
    <lineage>
        <taxon>Bacteria</taxon>
        <taxon>Bacillati</taxon>
        <taxon>Actinomycetota</taxon>
        <taxon>Actinomycetes</taxon>
        <taxon>Kitasatosporales</taxon>
        <taxon>Streptomycetaceae</taxon>
        <taxon>Streptacidiphilus</taxon>
    </lineage>
</organism>
<proteinExistence type="predicted"/>
<evidence type="ECO:0000313" key="1">
    <source>
        <dbReference type="EMBL" id="RAG83084.1"/>
    </source>
</evidence>
<dbReference type="Proteomes" id="UP000248889">
    <property type="component" value="Unassembled WGS sequence"/>
</dbReference>
<dbReference type="RefSeq" id="WP_111504231.1">
    <property type="nucleotide sequence ID" value="NZ_QKYN01000096.1"/>
</dbReference>
<evidence type="ECO:0000313" key="2">
    <source>
        <dbReference type="Proteomes" id="UP000248889"/>
    </source>
</evidence>
<keyword evidence="2" id="KW-1185">Reference proteome</keyword>
<accession>A0A2X0IDM2</accession>
<name>A0A2X0IDM2_9ACTN</name>